<reference evidence="2 3" key="1">
    <citation type="submission" date="2020-08" db="EMBL/GenBank/DDBJ databases">
        <title>The isolate Caproiciproducens sp. 7D4C2 produces n-caproate at mildly acidic conditions from hexoses: genome and rBOX comparison with related strains and chain-elongating bacteria.</title>
        <authorList>
            <person name="Esquivel-Elizondo S."/>
            <person name="Bagci C."/>
            <person name="Temovska M."/>
            <person name="Jeon B.S."/>
            <person name="Bessarab I."/>
            <person name="Williams R.B.H."/>
            <person name="Huson D.H."/>
            <person name="Angenent L.T."/>
        </authorList>
    </citation>
    <scope>NUCLEOTIDE SEQUENCE [LARGE SCALE GENOMIC DNA]</scope>
    <source>
        <strain evidence="2 3">7D4C2</strain>
    </source>
</reference>
<accession>A0A7G8TCW9</accession>
<proteinExistence type="predicted"/>
<dbReference type="AlphaFoldDB" id="A0A7G8TCW9"/>
<gene>
    <name evidence="2" type="ORF">HCR03_04075</name>
</gene>
<protein>
    <recommendedName>
        <fullName evidence="4">Terminase</fullName>
    </recommendedName>
</protein>
<dbReference type="EMBL" id="CP060286">
    <property type="protein sequence ID" value="QNK41460.1"/>
    <property type="molecule type" value="Genomic_DNA"/>
</dbReference>
<evidence type="ECO:0000313" key="3">
    <source>
        <dbReference type="Proteomes" id="UP000515909"/>
    </source>
</evidence>
<dbReference type="Proteomes" id="UP000515909">
    <property type="component" value="Chromosome"/>
</dbReference>
<name>A0A7G8TCW9_9FIRM</name>
<evidence type="ECO:0008006" key="4">
    <source>
        <dbReference type="Google" id="ProtNLM"/>
    </source>
</evidence>
<dbReference type="KEGG" id="cfem:HCR03_04075"/>
<evidence type="ECO:0000313" key="2">
    <source>
        <dbReference type="EMBL" id="QNK41460.1"/>
    </source>
</evidence>
<sequence>MPSGGARKGAGRKPKPLAEKLAAGNPGHRPLKKVEFTSTGGVDPHEPPAYLRVMEKREQENRPSIPTPTELYTDTVKYLEPSGCLHLVPAALIADYAMAKYYLLHAQYELGKTATVVKIKKGLKKEPAETYEITDFAEAMLKMQKNVLATWEPIWDIVSRNSEQLVTNPEKDLLAVIIGGRRRKAKPRGEPPDGFHADTKNPG</sequence>
<dbReference type="RefSeq" id="WP_187036747.1">
    <property type="nucleotide sequence ID" value="NZ_CP060286.1"/>
</dbReference>
<evidence type="ECO:0000256" key="1">
    <source>
        <dbReference type="SAM" id="MobiDB-lite"/>
    </source>
</evidence>
<feature type="region of interest" description="Disordered" evidence="1">
    <location>
        <begin position="182"/>
        <end position="203"/>
    </location>
</feature>
<organism evidence="2 3">
    <name type="scientific">Caproicibacter fermentans</name>
    <dbReference type="NCBI Taxonomy" id="2576756"/>
    <lineage>
        <taxon>Bacteria</taxon>
        <taxon>Bacillati</taxon>
        <taxon>Bacillota</taxon>
        <taxon>Clostridia</taxon>
        <taxon>Eubacteriales</taxon>
        <taxon>Acutalibacteraceae</taxon>
        <taxon>Caproicibacter</taxon>
    </lineage>
</organism>
<feature type="compositionally biased region" description="Basic and acidic residues" evidence="1">
    <location>
        <begin position="187"/>
        <end position="203"/>
    </location>
</feature>
<feature type="region of interest" description="Disordered" evidence="1">
    <location>
        <begin position="1"/>
        <end position="46"/>
    </location>
</feature>